<dbReference type="EMBL" id="JBBWWQ010000009">
    <property type="protein sequence ID" value="KAK8938456.1"/>
    <property type="molecule type" value="Genomic_DNA"/>
</dbReference>
<evidence type="ECO:0000256" key="1">
    <source>
        <dbReference type="SAM" id="Coils"/>
    </source>
</evidence>
<keyword evidence="1" id="KW-0175">Coiled coil</keyword>
<keyword evidence="3" id="KW-1185">Reference proteome</keyword>
<comment type="caution">
    <text evidence="2">The sequence shown here is derived from an EMBL/GenBank/DDBJ whole genome shotgun (WGS) entry which is preliminary data.</text>
</comment>
<reference evidence="2 3" key="1">
    <citation type="journal article" date="2022" name="Nat. Plants">
        <title>Genomes of leafy and leafless Platanthera orchids illuminate the evolution of mycoheterotrophy.</title>
        <authorList>
            <person name="Li M.H."/>
            <person name="Liu K.W."/>
            <person name="Li Z."/>
            <person name="Lu H.C."/>
            <person name="Ye Q.L."/>
            <person name="Zhang D."/>
            <person name="Wang J.Y."/>
            <person name="Li Y.F."/>
            <person name="Zhong Z.M."/>
            <person name="Liu X."/>
            <person name="Yu X."/>
            <person name="Liu D.K."/>
            <person name="Tu X.D."/>
            <person name="Liu B."/>
            <person name="Hao Y."/>
            <person name="Liao X.Y."/>
            <person name="Jiang Y.T."/>
            <person name="Sun W.H."/>
            <person name="Chen J."/>
            <person name="Chen Y.Q."/>
            <person name="Ai Y."/>
            <person name="Zhai J.W."/>
            <person name="Wu S.S."/>
            <person name="Zhou Z."/>
            <person name="Hsiao Y.Y."/>
            <person name="Wu W.L."/>
            <person name="Chen Y.Y."/>
            <person name="Lin Y.F."/>
            <person name="Hsu J.L."/>
            <person name="Li C.Y."/>
            <person name="Wang Z.W."/>
            <person name="Zhao X."/>
            <person name="Zhong W.Y."/>
            <person name="Ma X.K."/>
            <person name="Ma L."/>
            <person name="Huang J."/>
            <person name="Chen G.Z."/>
            <person name="Huang M.Z."/>
            <person name="Huang L."/>
            <person name="Peng D.H."/>
            <person name="Luo Y.B."/>
            <person name="Zou S.Q."/>
            <person name="Chen S.P."/>
            <person name="Lan S."/>
            <person name="Tsai W.C."/>
            <person name="Van de Peer Y."/>
            <person name="Liu Z.J."/>
        </authorList>
    </citation>
    <scope>NUCLEOTIDE SEQUENCE [LARGE SCALE GENOMIC DNA]</scope>
    <source>
        <strain evidence="2">Lor287</strain>
    </source>
</reference>
<dbReference type="SMART" id="SM00667">
    <property type="entry name" value="LisH"/>
    <property type="match status" value="2"/>
</dbReference>
<evidence type="ECO:0000313" key="3">
    <source>
        <dbReference type="Proteomes" id="UP001418222"/>
    </source>
</evidence>
<evidence type="ECO:0008006" key="4">
    <source>
        <dbReference type="Google" id="ProtNLM"/>
    </source>
</evidence>
<proteinExistence type="predicted"/>
<feature type="coiled-coil region" evidence="1">
    <location>
        <begin position="83"/>
        <end position="117"/>
    </location>
</feature>
<dbReference type="AlphaFoldDB" id="A0AAP0G5H6"/>
<dbReference type="InterPro" id="IPR040362">
    <property type="entry name" value="RELCH"/>
</dbReference>
<dbReference type="PANTHER" id="PTHR32059:SF0">
    <property type="entry name" value="RAB11-BINDING PROTEIN RELCH"/>
    <property type="match status" value="1"/>
</dbReference>
<dbReference type="PROSITE" id="PS50896">
    <property type="entry name" value="LISH"/>
    <property type="match status" value="2"/>
</dbReference>
<accession>A0AAP0G5H6</accession>
<dbReference type="PANTHER" id="PTHR32059">
    <property type="entry name" value="RAB11-BINDING PROTEIN RELCH"/>
    <property type="match status" value="1"/>
</dbReference>
<name>A0AAP0G5H6_9ASPA</name>
<organism evidence="2 3">
    <name type="scientific">Platanthera zijinensis</name>
    <dbReference type="NCBI Taxonomy" id="2320716"/>
    <lineage>
        <taxon>Eukaryota</taxon>
        <taxon>Viridiplantae</taxon>
        <taxon>Streptophyta</taxon>
        <taxon>Embryophyta</taxon>
        <taxon>Tracheophyta</taxon>
        <taxon>Spermatophyta</taxon>
        <taxon>Magnoliopsida</taxon>
        <taxon>Liliopsida</taxon>
        <taxon>Asparagales</taxon>
        <taxon>Orchidaceae</taxon>
        <taxon>Orchidoideae</taxon>
        <taxon>Orchideae</taxon>
        <taxon>Orchidinae</taxon>
        <taxon>Platanthera</taxon>
    </lineage>
</organism>
<evidence type="ECO:0000313" key="2">
    <source>
        <dbReference type="EMBL" id="KAK8938456.1"/>
    </source>
</evidence>
<dbReference type="GO" id="GO:0055037">
    <property type="term" value="C:recycling endosome"/>
    <property type="evidence" value="ECO:0007669"/>
    <property type="project" value="TreeGrafter"/>
</dbReference>
<dbReference type="GO" id="GO:0032367">
    <property type="term" value="P:intracellular cholesterol transport"/>
    <property type="evidence" value="ECO:0007669"/>
    <property type="project" value="InterPro"/>
</dbReference>
<dbReference type="Proteomes" id="UP001418222">
    <property type="component" value="Unassembled WGS sequence"/>
</dbReference>
<protein>
    <recommendedName>
        <fullName evidence="4">LisH domain-containing protein</fullName>
    </recommendedName>
</protein>
<dbReference type="InterPro" id="IPR006594">
    <property type="entry name" value="LisH"/>
</dbReference>
<gene>
    <name evidence="2" type="ORF">KSP39_PZI011189</name>
</gene>
<sequence>MNPSRSMNVERSSLCNCVVNFLLEEGYTLAAFELLHELLEDGRDDQAIRLREYFSDHALFPSDQIARFNSIRAADPQTLLEEKQILEEKLAVTEYELRLVQEDVTRLKSDLEKISEARAEESPDASIANGLKNLLEKKESNFFSLGPLKDAERRDLNCAVKEYLLFAGYRLTAMTFIEEVTDQNLDVWPKNSACVNDALRRYYYQYLSSTTEAAEVLINRLCICRDGNFFEQMKYSRTPVRL</sequence>
<dbReference type="GO" id="GO:0005802">
    <property type="term" value="C:trans-Golgi network"/>
    <property type="evidence" value="ECO:0007669"/>
    <property type="project" value="InterPro"/>
</dbReference>